<evidence type="ECO:0000313" key="1">
    <source>
        <dbReference type="EMBL" id="PGH16772.1"/>
    </source>
</evidence>
<proteinExistence type="predicted"/>
<keyword evidence="2" id="KW-1185">Reference proteome</keyword>
<dbReference type="Gene3D" id="1.10.510.10">
    <property type="entry name" value="Transferase(Phosphotransferase) domain 1"/>
    <property type="match status" value="1"/>
</dbReference>
<dbReference type="AlphaFoldDB" id="A0A2B7Y7B0"/>
<gene>
    <name evidence="1" type="ORF">AJ80_05087</name>
</gene>
<dbReference type="SUPFAM" id="SSF56112">
    <property type="entry name" value="Protein kinase-like (PK-like)"/>
    <property type="match status" value="1"/>
</dbReference>
<accession>A0A2B7Y7B0</accession>
<dbReference type="OrthoDB" id="4062651at2759"/>
<organism evidence="1 2">
    <name type="scientific">Polytolypa hystricis (strain UAMH7299)</name>
    <dbReference type="NCBI Taxonomy" id="1447883"/>
    <lineage>
        <taxon>Eukaryota</taxon>
        <taxon>Fungi</taxon>
        <taxon>Dikarya</taxon>
        <taxon>Ascomycota</taxon>
        <taxon>Pezizomycotina</taxon>
        <taxon>Eurotiomycetes</taxon>
        <taxon>Eurotiomycetidae</taxon>
        <taxon>Onygenales</taxon>
        <taxon>Onygenales incertae sedis</taxon>
        <taxon>Polytolypa</taxon>
    </lineage>
</organism>
<dbReference type="Proteomes" id="UP000224634">
    <property type="component" value="Unassembled WGS sequence"/>
</dbReference>
<protein>
    <recommendedName>
        <fullName evidence="3">Protein kinase domain-containing protein</fullName>
    </recommendedName>
</protein>
<dbReference type="InterPro" id="IPR011009">
    <property type="entry name" value="Kinase-like_dom_sf"/>
</dbReference>
<evidence type="ECO:0008006" key="3">
    <source>
        <dbReference type="Google" id="ProtNLM"/>
    </source>
</evidence>
<name>A0A2B7Y7B0_POLH7</name>
<reference evidence="1 2" key="1">
    <citation type="submission" date="2017-10" db="EMBL/GenBank/DDBJ databases">
        <title>Comparative genomics in systemic dimorphic fungi from Ajellomycetaceae.</title>
        <authorList>
            <person name="Munoz J.F."/>
            <person name="Mcewen J.G."/>
            <person name="Clay O.K."/>
            <person name="Cuomo C.A."/>
        </authorList>
    </citation>
    <scope>NUCLEOTIDE SEQUENCE [LARGE SCALE GENOMIC DNA]</scope>
    <source>
        <strain evidence="1 2">UAMH7299</strain>
    </source>
</reference>
<comment type="caution">
    <text evidence="1">The sequence shown here is derived from an EMBL/GenBank/DDBJ whole genome shotgun (WGS) entry which is preliminary data.</text>
</comment>
<evidence type="ECO:0000313" key="2">
    <source>
        <dbReference type="Proteomes" id="UP000224634"/>
    </source>
</evidence>
<sequence>MSHWPQLSVVECWFGPREKELEMIVRCKGKCFYIALSPRNFHNSPDILKKYLHFTEVVEADGDLDKPAWEAPQRVTLYDYFNPDTFHYSLLALNNKLPPSLEHQATPRRRQGVDLDDYELHESCPSFRPRQVQICVDRPENAYFQSVKKVLVDEQTICFFKPWGADMEVRVPCLCGVVQQGEEGSQYLGLLLSWVDCQNMTLECALGPETPIVLRQKWADQVTGTLGCLHSAGVIWGGVKAANILVDKNSDIWIIDFGGGYTRGWADKEKAGTIEGDKQGLQNIRDFLFQHDKAKCDDC</sequence>
<dbReference type="EMBL" id="PDNA01000071">
    <property type="protein sequence ID" value="PGH16772.1"/>
    <property type="molecule type" value="Genomic_DNA"/>
</dbReference>
<dbReference type="STRING" id="1447883.A0A2B7Y7B0"/>